<comment type="pathway">
    <text evidence="20">Bacterial outer membrane biogenesis; LPS lipid A biosynthesis.</text>
</comment>
<name>A0A0F7D505_9STAP</name>
<evidence type="ECO:0000256" key="2">
    <source>
        <dbReference type="ARBA" id="ARBA00005166"/>
    </source>
</evidence>
<evidence type="ECO:0000256" key="16">
    <source>
        <dbReference type="ARBA" id="ARBA00023316"/>
    </source>
</evidence>
<comment type="catalytic activity">
    <reaction evidence="17 20">
        <text>alpha-D-glucosamine 1-phosphate + acetyl-CoA = N-acetyl-alpha-D-glucosamine 1-phosphate + CoA + H(+)</text>
        <dbReference type="Rhea" id="RHEA:13725"/>
        <dbReference type="ChEBI" id="CHEBI:15378"/>
        <dbReference type="ChEBI" id="CHEBI:57287"/>
        <dbReference type="ChEBI" id="CHEBI:57288"/>
        <dbReference type="ChEBI" id="CHEBI:57776"/>
        <dbReference type="ChEBI" id="CHEBI:58516"/>
        <dbReference type="EC" id="2.3.1.157"/>
    </reaction>
</comment>
<dbReference type="Pfam" id="PF25087">
    <property type="entry name" value="GMPPB_C"/>
    <property type="match status" value="1"/>
</dbReference>
<feature type="binding site" evidence="20">
    <location>
        <begin position="77"/>
        <end position="78"/>
    </location>
    <ligand>
        <name>UDP-N-acetyl-alpha-D-glucosamine</name>
        <dbReference type="ChEBI" id="CHEBI:57705"/>
    </ligand>
</feature>
<dbReference type="PANTHER" id="PTHR43584:SF3">
    <property type="entry name" value="BIFUNCTIONAL PROTEIN GLMU"/>
    <property type="match status" value="1"/>
</dbReference>
<evidence type="ECO:0000256" key="5">
    <source>
        <dbReference type="ARBA" id="ARBA00007947"/>
    </source>
</evidence>
<dbReference type="GO" id="GO:0008360">
    <property type="term" value="P:regulation of cell shape"/>
    <property type="evidence" value="ECO:0007669"/>
    <property type="project" value="UniProtKB-KW"/>
</dbReference>
<keyword evidence="9 20" id="KW-0479">Metal-binding</keyword>
<dbReference type="GO" id="GO:0019134">
    <property type="term" value="F:glucosamine-1-phosphate N-acetyltransferase activity"/>
    <property type="evidence" value="ECO:0007669"/>
    <property type="project" value="UniProtKB-UniRule"/>
</dbReference>
<keyword evidence="13 20" id="KW-0573">Peptidoglycan synthesis</keyword>
<dbReference type="EC" id="2.3.1.157" evidence="20"/>
<comment type="subunit">
    <text evidence="20">Homotrimer.</text>
</comment>
<dbReference type="KEGG" id="shv:AAT16_13705"/>
<dbReference type="GO" id="GO:0000902">
    <property type="term" value="P:cell morphogenesis"/>
    <property type="evidence" value="ECO:0007669"/>
    <property type="project" value="UniProtKB-UniRule"/>
</dbReference>
<feature type="domain" description="Nucleotidyl transferase" evidence="21">
    <location>
        <begin position="5"/>
        <end position="215"/>
    </location>
</feature>
<evidence type="ECO:0000256" key="19">
    <source>
        <dbReference type="ARBA" id="ARBA00049628"/>
    </source>
</evidence>
<comment type="similarity">
    <text evidence="4 20">In the C-terminal section; belongs to the transferase hexapeptide repeat family.</text>
</comment>
<dbReference type="InterPro" id="IPR005835">
    <property type="entry name" value="NTP_transferase_dom"/>
</dbReference>
<dbReference type="InterPro" id="IPR001451">
    <property type="entry name" value="Hexapep"/>
</dbReference>
<dbReference type="NCBIfam" id="NF010934">
    <property type="entry name" value="PRK14354.1"/>
    <property type="match status" value="1"/>
</dbReference>
<evidence type="ECO:0000259" key="21">
    <source>
        <dbReference type="Pfam" id="PF00483"/>
    </source>
</evidence>
<evidence type="ECO:0000256" key="11">
    <source>
        <dbReference type="ARBA" id="ARBA00022842"/>
    </source>
</evidence>
<dbReference type="GO" id="GO:0009252">
    <property type="term" value="P:peptidoglycan biosynthetic process"/>
    <property type="evidence" value="ECO:0007669"/>
    <property type="project" value="UniProtKB-UniRule"/>
</dbReference>
<accession>A0A0F7D505</accession>
<comment type="cofactor">
    <cofactor evidence="20">
        <name>Mg(2+)</name>
        <dbReference type="ChEBI" id="CHEBI:18420"/>
    </cofactor>
    <text evidence="20">Binds 1 Mg(2+) ion per subunit.</text>
</comment>
<dbReference type="HAMAP" id="MF_01631">
    <property type="entry name" value="GlmU"/>
    <property type="match status" value="1"/>
</dbReference>
<reference evidence="23 25" key="1">
    <citation type="journal article" date="2015" name="Int. J. Syst. Evol. Microbiol.">
        <title>Complete genome sequence of Salinicoccus halodurans H3B36, isolated from the Qaidam Basin in China.</title>
        <authorList>
            <person name="Jiang K."/>
            <person name="Xue Y."/>
            <person name="Ma Y."/>
        </authorList>
    </citation>
    <scope>NUCLEOTIDE SEQUENCE [LARGE SCALE GENOMIC DNA]</scope>
    <source>
        <strain evidence="23 25">H3B36</strain>
    </source>
</reference>
<feature type="binding site" evidence="20">
    <location>
        <position position="72"/>
    </location>
    <ligand>
        <name>UDP-N-acetyl-alpha-D-glucosamine</name>
        <dbReference type="ChEBI" id="CHEBI:57705"/>
    </ligand>
</feature>
<keyword evidence="25" id="KW-1185">Reference proteome</keyword>
<feature type="binding site" evidence="20">
    <location>
        <position position="227"/>
    </location>
    <ligand>
        <name>UDP-N-acetyl-alpha-D-glucosamine</name>
        <dbReference type="ChEBI" id="CHEBI:57705"/>
    </ligand>
</feature>
<dbReference type="Gene3D" id="2.160.10.10">
    <property type="entry name" value="Hexapeptide repeat proteins"/>
    <property type="match status" value="1"/>
</dbReference>
<dbReference type="AlphaFoldDB" id="A0A0F7D505"/>
<feature type="binding site" evidence="20">
    <location>
        <position position="139"/>
    </location>
    <ligand>
        <name>UDP-N-acetyl-alpha-D-glucosamine</name>
        <dbReference type="ChEBI" id="CHEBI:57705"/>
    </ligand>
</feature>
<dbReference type="InterPro" id="IPR005882">
    <property type="entry name" value="Bifunctional_GlmU"/>
</dbReference>
<dbReference type="GO" id="GO:0003977">
    <property type="term" value="F:UDP-N-acetylglucosamine diphosphorylase activity"/>
    <property type="evidence" value="ECO:0007669"/>
    <property type="project" value="UniProtKB-UniRule"/>
</dbReference>
<dbReference type="EC" id="2.7.7.23" evidence="20"/>
<dbReference type="RefSeq" id="WP_046791322.1">
    <property type="nucleotide sequence ID" value="NZ_CP011366.1"/>
</dbReference>
<gene>
    <name evidence="20 23" type="primary">glmU</name>
    <name evidence="23" type="ORF">AAT16_13705</name>
    <name evidence="24" type="ORF">SAMN05216235_1003</name>
</gene>
<evidence type="ECO:0000313" key="23">
    <source>
        <dbReference type="EMBL" id="AKG75145.1"/>
    </source>
</evidence>
<dbReference type="GO" id="GO:0009245">
    <property type="term" value="P:lipid A biosynthetic process"/>
    <property type="evidence" value="ECO:0007669"/>
    <property type="project" value="UniProtKB-UniRule"/>
</dbReference>
<feature type="binding site" evidence="20">
    <location>
        <position position="227"/>
    </location>
    <ligand>
        <name>Mg(2+)</name>
        <dbReference type="ChEBI" id="CHEBI:18420"/>
    </ligand>
</feature>
<feature type="binding site" evidence="20">
    <location>
        <begin position="8"/>
        <end position="11"/>
    </location>
    <ligand>
        <name>UDP-N-acetyl-alpha-D-glucosamine</name>
        <dbReference type="ChEBI" id="CHEBI:57705"/>
    </ligand>
</feature>
<dbReference type="NCBIfam" id="TIGR01173">
    <property type="entry name" value="glmU"/>
    <property type="match status" value="1"/>
</dbReference>
<dbReference type="Pfam" id="PF00483">
    <property type="entry name" value="NTP_transferase"/>
    <property type="match status" value="1"/>
</dbReference>
<feature type="binding site" evidence="20">
    <location>
        <position position="422"/>
    </location>
    <ligand>
        <name>acetyl-CoA</name>
        <dbReference type="ChEBI" id="CHEBI:57288"/>
    </ligand>
</feature>
<dbReference type="CDD" id="cd03353">
    <property type="entry name" value="LbH_GlmU_C"/>
    <property type="match status" value="1"/>
</dbReference>
<dbReference type="GO" id="GO:0016020">
    <property type="term" value="C:membrane"/>
    <property type="evidence" value="ECO:0007669"/>
    <property type="project" value="GOC"/>
</dbReference>
<dbReference type="GO" id="GO:0000287">
    <property type="term" value="F:magnesium ion binding"/>
    <property type="evidence" value="ECO:0007669"/>
    <property type="project" value="UniProtKB-UniRule"/>
</dbReference>
<feature type="active site" description="Proton acceptor" evidence="20">
    <location>
        <position position="362"/>
    </location>
</feature>
<feature type="domain" description="Mannose-1-phosphate guanyltransferase C-terminal" evidence="22">
    <location>
        <begin position="265"/>
        <end position="350"/>
    </location>
</feature>
<evidence type="ECO:0000256" key="15">
    <source>
        <dbReference type="ARBA" id="ARBA00023315"/>
    </source>
</evidence>
<evidence type="ECO:0000256" key="1">
    <source>
        <dbReference type="ARBA" id="ARBA00004496"/>
    </source>
</evidence>
<evidence type="ECO:0000313" key="26">
    <source>
        <dbReference type="Proteomes" id="UP000183090"/>
    </source>
</evidence>
<evidence type="ECO:0000313" key="24">
    <source>
        <dbReference type="EMBL" id="SFK66433.1"/>
    </source>
</evidence>
<dbReference type="InterPro" id="IPR038009">
    <property type="entry name" value="GlmU_C_LbH"/>
</dbReference>
<evidence type="ECO:0000256" key="12">
    <source>
        <dbReference type="ARBA" id="ARBA00022960"/>
    </source>
</evidence>
<dbReference type="EMBL" id="FOTB01000002">
    <property type="protein sequence ID" value="SFK66433.1"/>
    <property type="molecule type" value="Genomic_DNA"/>
</dbReference>
<dbReference type="GO" id="GO:0006048">
    <property type="term" value="P:UDP-N-acetylglucosamine biosynthetic process"/>
    <property type="evidence" value="ECO:0007669"/>
    <property type="project" value="UniProtKB-UniPathway"/>
</dbReference>
<evidence type="ECO:0000256" key="6">
    <source>
        <dbReference type="ARBA" id="ARBA00022490"/>
    </source>
</evidence>
<feature type="binding site" evidence="20">
    <location>
        <position position="102"/>
    </location>
    <ligand>
        <name>Mg(2+)</name>
        <dbReference type="ChEBI" id="CHEBI:18420"/>
    </ligand>
</feature>
<feature type="binding site" evidence="20">
    <location>
        <begin position="385"/>
        <end position="386"/>
    </location>
    <ligand>
        <name>acetyl-CoA</name>
        <dbReference type="ChEBI" id="CHEBI:57288"/>
    </ligand>
</feature>
<feature type="region of interest" description="Linker" evidence="20">
    <location>
        <begin position="230"/>
        <end position="250"/>
    </location>
</feature>
<dbReference type="Pfam" id="PF00132">
    <property type="entry name" value="Hexapep"/>
    <property type="match status" value="1"/>
</dbReference>
<dbReference type="Proteomes" id="UP000183090">
    <property type="component" value="Unassembled WGS sequence"/>
</dbReference>
<dbReference type="InterPro" id="IPR018357">
    <property type="entry name" value="Hexapep_transf_CS"/>
</dbReference>
<feature type="binding site" evidence="20">
    <location>
        <position position="22"/>
    </location>
    <ligand>
        <name>UDP-N-acetyl-alpha-D-glucosamine</name>
        <dbReference type="ChEBI" id="CHEBI:57705"/>
    </ligand>
</feature>
<evidence type="ECO:0000259" key="22">
    <source>
        <dbReference type="Pfam" id="PF25087"/>
    </source>
</evidence>
<evidence type="ECO:0000256" key="14">
    <source>
        <dbReference type="ARBA" id="ARBA00023268"/>
    </source>
</evidence>
<evidence type="ECO:0000256" key="7">
    <source>
        <dbReference type="ARBA" id="ARBA00022679"/>
    </source>
</evidence>
<dbReference type="InterPro" id="IPR056729">
    <property type="entry name" value="GMPPB_C"/>
</dbReference>
<evidence type="ECO:0000256" key="4">
    <source>
        <dbReference type="ARBA" id="ARBA00007707"/>
    </source>
</evidence>
<keyword evidence="12 20" id="KW-0133">Cell shape</keyword>
<keyword evidence="7 20" id="KW-0808">Transferase</keyword>
<reference evidence="25" key="2">
    <citation type="submission" date="2015-04" db="EMBL/GenBank/DDBJ databases">
        <title>Complete genome sequence of Salinicoccus halodurans strain H3B36, isolated from the Qaidam basin of China.</title>
        <authorList>
            <person name="Ma Y."/>
            <person name="Jiang K."/>
            <person name="Xue Y."/>
        </authorList>
    </citation>
    <scope>NUCLEOTIDE SEQUENCE [LARGE SCALE GENOMIC DNA]</scope>
    <source>
        <strain evidence="25">H3B36</strain>
    </source>
</reference>
<feature type="binding site" evidence="20">
    <location>
        <position position="439"/>
    </location>
    <ligand>
        <name>acetyl-CoA</name>
        <dbReference type="ChEBI" id="CHEBI:57288"/>
    </ligand>
</feature>
<dbReference type="SUPFAM" id="SSF51161">
    <property type="entry name" value="Trimeric LpxA-like enzymes"/>
    <property type="match status" value="1"/>
</dbReference>
<evidence type="ECO:0000256" key="13">
    <source>
        <dbReference type="ARBA" id="ARBA00022984"/>
    </source>
</evidence>
<dbReference type="OrthoDB" id="9775031at2"/>
<dbReference type="InterPro" id="IPR011004">
    <property type="entry name" value="Trimer_LpxA-like_sf"/>
</dbReference>
<keyword evidence="16 20" id="KW-0961">Cell wall biogenesis/degradation</keyword>
<comment type="similarity">
    <text evidence="5 20">In the N-terminal section; belongs to the N-acetylglucosamine-1-phosphate uridyltransferase family.</text>
</comment>
<feature type="binding site" evidence="20">
    <location>
        <position position="365"/>
    </location>
    <ligand>
        <name>UDP-N-acetyl-alpha-D-glucosamine</name>
        <dbReference type="ChEBI" id="CHEBI:57705"/>
    </ligand>
</feature>
<dbReference type="PANTHER" id="PTHR43584">
    <property type="entry name" value="NUCLEOTIDYL TRANSFERASE"/>
    <property type="match status" value="1"/>
</dbReference>
<sequence length="453" mass="49621">MQTRAIILAAGKGTRMKSEKFKVLHEVCGTPMIQHVISNLNKSGITDIYAVLGHGSETVSTYLGDGIHKTVQEEQLGTAHAVRQWKEELAELDGHTMVVCGDTPLITETTMQEFMKYHRDTAAKATILSSRTRAPFGYGRIVRKENGSVKRIVEEKDATDLEREIKEVSSGTFIFDNKSLFSALESVDNDNAQDEYYLPDVVSILRGQGARVEAYISPDFEETLGINDRVALANAEEILRNRINTMHMQNGVTLIHPDTTYIDAEVEIGTDSIIYPGAVIQGNTKIGKNVIISSGTEIKDSIIDDGVEIKHSVVTGAKVGRGTKVGPFAQLRPHSELGEEVKIGNFVEVKKSKLENESKVSHLSYIGDAFIGARTNVGCGTITVNYDGKNKFRTEIGMDSFIGCNSNLVAPVKIGDRSFIAAGSTITDEVPEDSLAIARNRQTTKTGYYKKDN</sequence>
<evidence type="ECO:0000256" key="10">
    <source>
        <dbReference type="ARBA" id="ARBA00022737"/>
    </source>
</evidence>
<keyword evidence="8 20" id="KW-0548">Nucleotidyltransferase</keyword>
<comment type="pathway">
    <text evidence="3 20">Nucleotide-sugar biosynthesis; UDP-N-acetyl-alpha-D-glucosamine biosynthesis; UDP-N-acetyl-alpha-D-glucosamine from N-acetyl-alpha-D-glucosamine 1-phosphate: step 1/1.</text>
</comment>
<comment type="catalytic activity">
    <reaction evidence="18 20">
        <text>N-acetyl-alpha-D-glucosamine 1-phosphate + UTP + H(+) = UDP-N-acetyl-alpha-D-glucosamine + diphosphate</text>
        <dbReference type="Rhea" id="RHEA:13509"/>
        <dbReference type="ChEBI" id="CHEBI:15378"/>
        <dbReference type="ChEBI" id="CHEBI:33019"/>
        <dbReference type="ChEBI" id="CHEBI:46398"/>
        <dbReference type="ChEBI" id="CHEBI:57705"/>
        <dbReference type="ChEBI" id="CHEBI:57776"/>
        <dbReference type="EC" id="2.7.7.23"/>
    </reaction>
</comment>
<dbReference type="CDD" id="cd02540">
    <property type="entry name" value="GT2_GlmU_N_bac"/>
    <property type="match status" value="1"/>
</dbReference>
<evidence type="ECO:0000256" key="8">
    <source>
        <dbReference type="ARBA" id="ARBA00022695"/>
    </source>
</evidence>
<feature type="binding site" evidence="20">
    <location>
        <position position="332"/>
    </location>
    <ligand>
        <name>UDP-N-acetyl-alpha-D-glucosamine</name>
        <dbReference type="ChEBI" id="CHEBI:57705"/>
    </ligand>
</feature>
<evidence type="ECO:0000256" key="17">
    <source>
        <dbReference type="ARBA" id="ARBA00048247"/>
    </source>
</evidence>
<keyword evidence="14 20" id="KW-0511">Multifunctional enzyme</keyword>
<comment type="function">
    <text evidence="19 20">Catalyzes the last two sequential reactions in the de novo biosynthetic pathway for UDP-N-acetylglucosamine (UDP-GlcNAc). The C-terminal domain catalyzes the transfer of acetyl group from acetyl coenzyme A to glucosamine-1-phosphate (GlcN-1-P) to produce N-acetylglucosamine-1-phosphate (GlcNAc-1-P), which is converted into UDP-GlcNAc by the transfer of uridine 5-monophosphate (from uridine 5-triphosphate), a reaction catalyzed by the N-terminal domain.</text>
</comment>
<reference evidence="24 26" key="3">
    <citation type="submission" date="2016-10" db="EMBL/GenBank/DDBJ databases">
        <authorList>
            <person name="Varghese N."/>
            <person name="Submissions S."/>
        </authorList>
    </citation>
    <scope>NUCLEOTIDE SEQUENCE [LARGE SCALE GENOMIC DNA]</scope>
    <source>
        <strain evidence="24 26">CGMCC 1.6501</strain>
    </source>
</reference>
<feature type="binding site" evidence="20">
    <location>
        <position position="376"/>
    </location>
    <ligand>
        <name>UDP-N-acetyl-alpha-D-glucosamine</name>
        <dbReference type="ChEBI" id="CHEBI:57705"/>
    </ligand>
</feature>
<evidence type="ECO:0000256" key="20">
    <source>
        <dbReference type="HAMAP-Rule" id="MF_01631"/>
    </source>
</evidence>
<comment type="caution">
    <text evidence="20">Lacks conserved residue(s) required for the propagation of feature annotation.</text>
</comment>
<dbReference type="Proteomes" id="UP000034029">
    <property type="component" value="Chromosome"/>
</dbReference>
<dbReference type="InterPro" id="IPR029044">
    <property type="entry name" value="Nucleotide-diphossugar_trans"/>
</dbReference>
<feature type="binding site" evidence="20">
    <location>
        <position position="154"/>
    </location>
    <ligand>
        <name>UDP-N-acetyl-alpha-D-glucosamine</name>
        <dbReference type="ChEBI" id="CHEBI:57705"/>
    </ligand>
</feature>
<keyword evidence="10 20" id="KW-0677">Repeat</keyword>
<feature type="region of interest" description="N-acetyltransferase" evidence="20">
    <location>
        <begin position="251"/>
        <end position="453"/>
    </location>
</feature>
<dbReference type="SUPFAM" id="SSF53448">
    <property type="entry name" value="Nucleotide-diphospho-sugar transferases"/>
    <property type="match status" value="1"/>
</dbReference>
<evidence type="ECO:0000256" key="9">
    <source>
        <dbReference type="ARBA" id="ARBA00022723"/>
    </source>
</evidence>
<dbReference type="GO" id="GO:0005737">
    <property type="term" value="C:cytoplasm"/>
    <property type="evidence" value="ECO:0007669"/>
    <property type="project" value="UniProtKB-SubCell"/>
</dbReference>
<dbReference type="EMBL" id="CP011366">
    <property type="protein sequence ID" value="AKG75145.1"/>
    <property type="molecule type" value="Genomic_DNA"/>
</dbReference>
<comment type="subcellular location">
    <subcellularLocation>
        <location evidence="1 20">Cytoplasm</location>
    </subcellularLocation>
</comment>
<evidence type="ECO:0000313" key="25">
    <source>
        <dbReference type="Proteomes" id="UP000034029"/>
    </source>
</evidence>
<dbReference type="Gene3D" id="3.90.550.10">
    <property type="entry name" value="Spore Coat Polysaccharide Biosynthesis Protein SpsA, Chain A"/>
    <property type="match status" value="1"/>
</dbReference>
<dbReference type="PROSITE" id="PS00101">
    <property type="entry name" value="HEXAPEP_TRANSFERASES"/>
    <property type="match status" value="1"/>
</dbReference>
<dbReference type="GO" id="GO:0071555">
    <property type="term" value="P:cell wall organization"/>
    <property type="evidence" value="ECO:0007669"/>
    <property type="project" value="UniProtKB-KW"/>
</dbReference>
<keyword evidence="6 20" id="KW-0963">Cytoplasm</keyword>
<evidence type="ECO:0000256" key="3">
    <source>
        <dbReference type="ARBA" id="ARBA00005208"/>
    </source>
</evidence>
<protein>
    <recommendedName>
        <fullName evidence="20">Bifunctional protein GlmU</fullName>
    </recommendedName>
    <domain>
        <recommendedName>
            <fullName evidence="20">UDP-N-acetylglucosamine pyrophosphorylase</fullName>
            <ecNumber evidence="20">2.7.7.23</ecNumber>
        </recommendedName>
        <alternativeName>
            <fullName evidence="20">N-acetylglucosamine-1-phosphate uridyltransferase</fullName>
        </alternativeName>
    </domain>
    <domain>
        <recommendedName>
            <fullName evidence="20">Glucosamine-1-phosphate N-acetyltransferase</fullName>
            <ecNumber evidence="20">2.3.1.157</ecNumber>
        </recommendedName>
    </domain>
</protein>
<organism evidence="24 26">
    <name type="scientific">Salinicoccus halodurans</name>
    <dbReference type="NCBI Taxonomy" id="407035"/>
    <lineage>
        <taxon>Bacteria</taxon>
        <taxon>Bacillati</taxon>
        <taxon>Bacillota</taxon>
        <taxon>Bacilli</taxon>
        <taxon>Bacillales</taxon>
        <taxon>Staphylococcaceae</taxon>
        <taxon>Salinicoccus</taxon>
    </lineage>
</organism>
<evidence type="ECO:0000256" key="18">
    <source>
        <dbReference type="ARBA" id="ARBA00048493"/>
    </source>
</evidence>
<feature type="binding site" evidence="20">
    <location>
        <position position="350"/>
    </location>
    <ligand>
        <name>UDP-N-acetyl-alpha-D-glucosamine</name>
        <dbReference type="ChEBI" id="CHEBI:57705"/>
    </ligand>
</feature>
<keyword evidence="11 20" id="KW-0460">Magnesium</keyword>
<keyword evidence="15 20" id="KW-0012">Acyltransferase</keyword>
<feature type="region of interest" description="Pyrophosphorylase" evidence="20">
    <location>
        <begin position="1"/>
        <end position="229"/>
    </location>
</feature>
<dbReference type="InterPro" id="IPR050065">
    <property type="entry name" value="GlmU-like"/>
</dbReference>
<comment type="pathway">
    <text evidence="2 20">Nucleotide-sugar biosynthesis; UDP-N-acetyl-alpha-D-glucosamine biosynthesis; N-acetyl-alpha-D-glucosamine 1-phosphate from alpha-D-glucosamine 6-phosphate (route II): step 2/2.</text>
</comment>
<proteinExistence type="inferred from homology"/>